<dbReference type="CDD" id="cd06261">
    <property type="entry name" value="TM_PBP2"/>
    <property type="match status" value="1"/>
</dbReference>
<dbReference type="Proteomes" id="UP000315677">
    <property type="component" value="Unassembled WGS sequence"/>
</dbReference>
<evidence type="ECO:0000256" key="7">
    <source>
        <dbReference type="RuleBase" id="RU363032"/>
    </source>
</evidence>
<feature type="transmembrane region" description="Helical" evidence="7">
    <location>
        <begin position="253"/>
        <end position="276"/>
    </location>
</feature>
<keyword evidence="3" id="KW-1003">Cell membrane</keyword>
<keyword evidence="5 7" id="KW-1133">Transmembrane helix</keyword>
<evidence type="ECO:0000313" key="11">
    <source>
        <dbReference type="Proteomes" id="UP000315677"/>
    </source>
</evidence>
<evidence type="ECO:0000256" key="1">
    <source>
        <dbReference type="ARBA" id="ARBA00004651"/>
    </source>
</evidence>
<dbReference type="PANTHER" id="PTHR43386">
    <property type="entry name" value="OLIGOPEPTIDE TRANSPORT SYSTEM PERMEASE PROTEIN APPC"/>
    <property type="match status" value="1"/>
</dbReference>
<dbReference type="PANTHER" id="PTHR43386:SF25">
    <property type="entry name" value="PEPTIDE ABC TRANSPORTER PERMEASE PROTEIN"/>
    <property type="match status" value="1"/>
</dbReference>
<dbReference type="AlphaFoldDB" id="A0A543DRK3"/>
<dbReference type="SUPFAM" id="SSF161098">
    <property type="entry name" value="MetI-like"/>
    <property type="match status" value="1"/>
</dbReference>
<sequence>MAIADRVPEAATTPGPPRTRRRHGVVFWCAVAWLVLIGVFAAFAEWLPVADPEMLSVEAMLQPPSGEHLLGTDGTGRDILARIVHGARVSVVVSLAAVSVGLVVGGTLGIVVGFFRGRAETFVMAAVDVILAFPGLVLLLALVAFVGQSLVAISLVIGFLSIPVYARVARANTLSVAQREFVLAARAMGAKPLRLLVSEVLPNVVLPLLAYALVATGVIVILEGSLAFLGLSVPPPAPTWGSMIAEGKRHLETSPHVAAIPAVVMFLTVLSLNLVGDRLRGRFDVREANV</sequence>
<dbReference type="GO" id="GO:0005886">
    <property type="term" value="C:plasma membrane"/>
    <property type="evidence" value="ECO:0007669"/>
    <property type="project" value="UniProtKB-SubCell"/>
</dbReference>
<reference evidence="10 11" key="1">
    <citation type="submission" date="2019-06" db="EMBL/GenBank/DDBJ databases">
        <title>Sequencing the genomes of 1000 actinobacteria strains.</title>
        <authorList>
            <person name="Klenk H.-P."/>
        </authorList>
    </citation>
    <scope>NUCLEOTIDE SEQUENCE [LARGE SCALE GENOMIC DNA]</scope>
    <source>
        <strain evidence="10 11">DSM 45301</strain>
    </source>
</reference>
<feature type="domain" description="ABC transmembrane type-1" evidence="9">
    <location>
        <begin position="87"/>
        <end position="276"/>
    </location>
</feature>
<keyword evidence="4 7" id="KW-0812">Transmembrane</keyword>
<gene>
    <name evidence="10" type="ORF">FB558_4515</name>
</gene>
<dbReference type="PROSITE" id="PS50928">
    <property type="entry name" value="ABC_TM1"/>
    <property type="match status" value="1"/>
</dbReference>
<dbReference type="Pfam" id="PF00528">
    <property type="entry name" value="BPD_transp_1"/>
    <property type="match status" value="1"/>
</dbReference>
<keyword evidence="2 7" id="KW-0813">Transport</keyword>
<dbReference type="InterPro" id="IPR035906">
    <property type="entry name" value="MetI-like_sf"/>
</dbReference>
<feature type="transmembrane region" description="Helical" evidence="7">
    <location>
        <begin position="208"/>
        <end position="233"/>
    </location>
</feature>
<dbReference type="GO" id="GO:0055085">
    <property type="term" value="P:transmembrane transport"/>
    <property type="evidence" value="ECO:0007669"/>
    <property type="project" value="InterPro"/>
</dbReference>
<dbReference type="Gene3D" id="1.10.3720.10">
    <property type="entry name" value="MetI-like"/>
    <property type="match status" value="1"/>
</dbReference>
<evidence type="ECO:0000256" key="8">
    <source>
        <dbReference type="SAM" id="MobiDB-lite"/>
    </source>
</evidence>
<accession>A0A543DRK3</accession>
<feature type="transmembrane region" description="Helical" evidence="7">
    <location>
        <begin position="91"/>
        <end position="115"/>
    </location>
</feature>
<evidence type="ECO:0000256" key="3">
    <source>
        <dbReference type="ARBA" id="ARBA00022475"/>
    </source>
</evidence>
<dbReference type="InterPro" id="IPR050366">
    <property type="entry name" value="BP-dependent_transpt_permease"/>
</dbReference>
<keyword evidence="6 7" id="KW-0472">Membrane</keyword>
<evidence type="ECO:0000256" key="4">
    <source>
        <dbReference type="ARBA" id="ARBA00022692"/>
    </source>
</evidence>
<name>A0A543DRK3_9PSEU</name>
<comment type="caution">
    <text evidence="10">The sequence shown here is derived from an EMBL/GenBank/DDBJ whole genome shotgun (WGS) entry which is preliminary data.</text>
</comment>
<protein>
    <submittedName>
        <fullName evidence="10">Peptide/nickel transport system permease protein</fullName>
    </submittedName>
</protein>
<dbReference type="RefSeq" id="WP_142056357.1">
    <property type="nucleotide sequence ID" value="NZ_VFPA01000002.1"/>
</dbReference>
<evidence type="ECO:0000256" key="2">
    <source>
        <dbReference type="ARBA" id="ARBA00022448"/>
    </source>
</evidence>
<evidence type="ECO:0000256" key="6">
    <source>
        <dbReference type="ARBA" id="ARBA00023136"/>
    </source>
</evidence>
<proteinExistence type="inferred from homology"/>
<feature type="transmembrane region" description="Helical" evidence="7">
    <location>
        <begin position="150"/>
        <end position="169"/>
    </location>
</feature>
<evidence type="ECO:0000313" key="10">
    <source>
        <dbReference type="EMBL" id="TQM11942.1"/>
    </source>
</evidence>
<comment type="similarity">
    <text evidence="7">Belongs to the binding-protein-dependent transport system permease family.</text>
</comment>
<feature type="transmembrane region" description="Helical" evidence="7">
    <location>
        <begin position="25"/>
        <end position="44"/>
    </location>
</feature>
<dbReference type="OrthoDB" id="3531748at2"/>
<keyword evidence="11" id="KW-1185">Reference proteome</keyword>
<feature type="region of interest" description="Disordered" evidence="8">
    <location>
        <begin position="1"/>
        <end position="20"/>
    </location>
</feature>
<organism evidence="10 11">
    <name type="scientific">Pseudonocardia kunmingensis</name>
    <dbReference type="NCBI Taxonomy" id="630975"/>
    <lineage>
        <taxon>Bacteria</taxon>
        <taxon>Bacillati</taxon>
        <taxon>Actinomycetota</taxon>
        <taxon>Actinomycetes</taxon>
        <taxon>Pseudonocardiales</taxon>
        <taxon>Pseudonocardiaceae</taxon>
        <taxon>Pseudonocardia</taxon>
    </lineage>
</organism>
<evidence type="ECO:0000259" key="9">
    <source>
        <dbReference type="PROSITE" id="PS50928"/>
    </source>
</evidence>
<feature type="transmembrane region" description="Helical" evidence="7">
    <location>
        <begin position="122"/>
        <end position="144"/>
    </location>
</feature>
<evidence type="ECO:0000256" key="5">
    <source>
        <dbReference type="ARBA" id="ARBA00022989"/>
    </source>
</evidence>
<comment type="subcellular location">
    <subcellularLocation>
        <location evidence="1 7">Cell membrane</location>
        <topology evidence="1 7">Multi-pass membrane protein</topology>
    </subcellularLocation>
</comment>
<dbReference type="InterPro" id="IPR000515">
    <property type="entry name" value="MetI-like"/>
</dbReference>
<dbReference type="EMBL" id="VFPA01000002">
    <property type="protein sequence ID" value="TQM11942.1"/>
    <property type="molecule type" value="Genomic_DNA"/>
</dbReference>